<reference evidence="2 3" key="2">
    <citation type="journal article" date="2010" name="Stand. Genomic Sci.">
        <title>Complete genome sequence of Alicyclobacillus acidocaldarius type strain (104-IA).</title>
        <authorList>
            <person name="Mavromatis K."/>
            <person name="Sikorski J."/>
            <person name="Lapidus A."/>
            <person name="Glavina Del Rio T."/>
            <person name="Copeland A."/>
            <person name="Tice H."/>
            <person name="Cheng J.F."/>
            <person name="Lucas S."/>
            <person name="Chen F."/>
            <person name="Nolan M."/>
            <person name="Bruce D."/>
            <person name="Goodwin L."/>
            <person name="Pitluck S."/>
            <person name="Ivanova N."/>
            <person name="Ovchinnikova G."/>
            <person name="Pati A."/>
            <person name="Chen A."/>
            <person name="Palaniappan K."/>
            <person name="Land M."/>
            <person name="Hauser L."/>
            <person name="Chang Y.J."/>
            <person name="Jeffries C.D."/>
            <person name="Chain P."/>
            <person name="Meincke L."/>
            <person name="Sims D."/>
            <person name="Chertkov O."/>
            <person name="Han C."/>
            <person name="Brettin T."/>
            <person name="Detter J.C."/>
            <person name="Wahrenburg C."/>
            <person name="Rohde M."/>
            <person name="Pukall R."/>
            <person name="Goker M."/>
            <person name="Bristow J."/>
            <person name="Eisen J.A."/>
            <person name="Markowitz V."/>
            <person name="Hugenholtz P."/>
            <person name="Klenk H.P."/>
            <person name="Kyrpides N.C."/>
        </authorList>
    </citation>
    <scope>NUCLEOTIDE SEQUENCE [LARGE SCALE GENOMIC DNA]</scope>
    <source>
        <strain evidence="3">ATCC 27009 / DSM 446 / BCRC 14685 / JCM 5260 / KCTC 1825 / NBRC 15652 / NCIMB 11725 / NRRL B-14509 / 104-IA</strain>
    </source>
</reference>
<feature type="domain" description="HTH cro/C1-type" evidence="1">
    <location>
        <begin position="6"/>
        <end position="60"/>
    </location>
</feature>
<dbReference type="STRING" id="521098.Aaci_0472"/>
<dbReference type="Gene3D" id="1.10.260.40">
    <property type="entry name" value="lambda repressor-like DNA-binding domains"/>
    <property type="match status" value="1"/>
</dbReference>
<evidence type="ECO:0000313" key="2">
    <source>
        <dbReference type="EMBL" id="ACV57530.1"/>
    </source>
</evidence>
<dbReference type="RefSeq" id="WP_012809896.1">
    <property type="nucleotide sequence ID" value="NC_013205.1"/>
</dbReference>
<protein>
    <submittedName>
        <fullName evidence="2">Transcriptional regulator, XRE family</fullName>
    </submittedName>
</protein>
<dbReference type="HOGENOM" id="CLU_2598250_0_0_9"/>
<organism evidence="2 3">
    <name type="scientific">Alicyclobacillus acidocaldarius subsp. acidocaldarius (strain ATCC 27009 / DSM 446 / BCRC 14685 / JCM 5260 / KCTC 1825 / NBRC 15652 / NCIMB 11725 / NRRL B-14509 / 104-IA)</name>
    <name type="common">Bacillus acidocaldarius</name>
    <dbReference type="NCBI Taxonomy" id="521098"/>
    <lineage>
        <taxon>Bacteria</taxon>
        <taxon>Bacillati</taxon>
        <taxon>Bacillota</taxon>
        <taxon>Bacilli</taxon>
        <taxon>Bacillales</taxon>
        <taxon>Alicyclobacillaceae</taxon>
        <taxon>Alicyclobacillus</taxon>
    </lineage>
</organism>
<evidence type="ECO:0000313" key="3">
    <source>
        <dbReference type="Proteomes" id="UP000001917"/>
    </source>
</evidence>
<dbReference type="KEGG" id="aac:Aaci_0472"/>
<name>C8WS96_ALIAD</name>
<evidence type="ECO:0000259" key="1">
    <source>
        <dbReference type="PROSITE" id="PS50943"/>
    </source>
</evidence>
<accession>C8WS96</accession>
<gene>
    <name evidence="2" type="ordered locus">Aaci_0472</name>
</gene>
<proteinExistence type="predicted"/>
<dbReference type="SMART" id="SM00530">
    <property type="entry name" value="HTH_XRE"/>
    <property type="match status" value="1"/>
</dbReference>
<reference evidence="3" key="1">
    <citation type="submission" date="2009-09" db="EMBL/GenBank/DDBJ databases">
        <title>The complete chromosome of Alicyclobacillus acidocaldarius subsp. acidocaldarius DSM 446.</title>
        <authorList>
            <consortium name="US DOE Joint Genome Institute (JGI-PGF)"/>
            <person name="Lucas S."/>
            <person name="Copeland A."/>
            <person name="Lapidus A."/>
            <person name="Glavina del Rio T."/>
            <person name="Dalin E."/>
            <person name="Tice H."/>
            <person name="Bruce D."/>
            <person name="Goodwin L."/>
            <person name="Pitluck S."/>
            <person name="Kyrpides N."/>
            <person name="Mavromatis K."/>
            <person name="Ivanova N."/>
            <person name="Ovchinnikova G."/>
            <person name="Chertkov O."/>
            <person name="Sims D."/>
            <person name="Brettin T."/>
            <person name="Detter J.C."/>
            <person name="Han C."/>
            <person name="Larimer F."/>
            <person name="Land M."/>
            <person name="Hauser L."/>
            <person name="Markowitz V."/>
            <person name="Cheng J.-F."/>
            <person name="Hugenholtz P."/>
            <person name="Woyke T."/>
            <person name="Wu D."/>
            <person name="Pukall R."/>
            <person name="Klenk H.-P."/>
            <person name="Eisen J.A."/>
        </authorList>
    </citation>
    <scope>NUCLEOTIDE SEQUENCE [LARGE SCALE GENOMIC DNA]</scope>
    <source>
        <strain evidence="3">ATCC 27009 / DSM 446 / BCRC 14685 / JCM 5260 / KCTC 1825 / NBRC 15652 / NCIMB 11725 / NRRL B-14509 / 104-IA</strain>
    </source>
</reference>
<dbReference type="InterPro" id="IPR001387">
    <property type="entry name" value="Cro/C1-type_HTH"/>
</dbReference>
<keyword evidence="3" id="KW-1185">Reference proteome</keyword>
<dbReference type="CDD" id="cd00093">
    <property type="entry name" value="HTH_XRE"/>
    <property type="match status" value="1"/>
</dbReference>
<dbReference type="Pfam" id="PF01381">
    <property type="entry name" value="HTH_3"/>
    <property type="match status" value="1"/>
</dbReference>
<dbReference type="Proteomes" id="UP000001917">
    <property type="component" value="Chromosome"/>
</dbReference>
<dbReference type="AlphaFoldDB" id="C8WS96"/>
<sequence>MLQSRLREARIAKNMKPSDVAKAVGITERAYRYIEAGERVPSLETAIKLEQVLGIPPRELLVQSNSTSEPGSEQGEHTA</sequence>
<dbReference type="InterPro" id="IPR010982">
    <property type="entry name" value="Lambda_DNA-bd_dom_sf"/>
</dbReference>
<dbReference type="EMBL" id="CP001727">
    <property type="protein sequence ID" value="ACV57530.1"/>
    <property type="molecule type" value="Genomic_DNA"/>
</dbReference>
<dbReference type="SUPFAM" id="SSF47413">
    <property type="entry name" value="lambda repressor-like DNA-binding domains"/>
    <property type="match status" value="1"/>
</dbReference>
<dbReference type="PROSITE" id="PS50943">
    <property type="entry name" value="HTH_CROC1"/>
    <property type="match status" value="1"/>
</dbReference>
<dbReference type="GO" id="GO:0003677">
    <property type="term" value="F:DNA binding"/>
    <property type="evidence" value="ECO:0007669"/>
    <property type="project" value="InterPro"/>
</dbReference>